<dbReference type="SMART" id="SM00421">
    <property type="entry name" value="HTH_LUXR"/>
    <property type="match status" value="1"/>
</dbReference>
<dbReference type="SUPFAM" id="SSF46894">
    <property type="entry name" value="C-terminal effector domain of the bipartite response regulators"/>
    <property type="match status" value="1"/>
</dbReference>
<keyword evidence="4" id="KW-1185">Reference proteome</keyword>
<dbReference type="EMBL" id="FOVG01000001">
    <property type="protein sequence ID" value="SFN22989.1"/>
    <property type="molecule type" value="Genomic_DNA"/>
</dbReference>
<proteinExistence type="predicted"/>
<evidence type="ECO:0000256" key="1">
    <source>
        <dbReference type="ARBA" id="ARBA00023125"/>
    </source>
</evidence>
<dbReference type="InterPro" id="IPR036388">
    <property type="entry name" value="WH-like_DNA-bd_sf"/>
</dbReference>
<dbReference type="RefSeq" id="WP_090959905.1">
    <property type="nucleotide sequence ID" value="NZ_FOVG01000001.1"/>
</dbReference>
<dbReference type="InterPro" id="IPR000792">
    <property type="entry name" value="Tscrpt_reg_LuxR_C"/>
</dbReference>
<dbReference type="GO" id="GO:0003677">
    <property type="term" value="F:DNA binding"/>
    <property type="evidence" value="ECO:0007669"/>
    <property type="project" value="UniProtKB-KW"/>
</dbReference>
<keyword evidence="1" id="KW-0238">DNA-binding</keyword>
<reference evidence="4" key="1">
    <citation type="submission" date="2016-10" db="EMBL/GenBank/DDBJ databases">
        <authorList>
            <person name="Varghese N."/>
            <person name="Submissions S."/>
        </authorList>
    </citation>
    <scope>NUCLEOTIDE SEQUENCE [LARGE SCALE GENOMIC DNA]</scope>
    <source>
        <strain evidence="4">OV426</strain>
    </source>
</reference>
<dbReference type="OrthoDB" id="6191871at2"/>
<feature type="domain" description="HTH luxR-type" evidence="2">
    <location>
        <begin position="147"/>
        <end position="204"/>
    </location>
</feature>
<dbReference type="InterPro" id="IPR016032">
    <property type="entry name" value="Sig_transdc_resp-reg_C-effctor"/>
</dbReference>
<dbReference type="Proteomes" id="UP000198968">
    <property type="component" value="Unassembled WGS sequence"/>
</dbReference>
<protein>
    <submittedName>
        <fullName evidence="3">PAS fold-containing protein</fullName>
    </submittedName>
</protein>
<dbReference type="Gene3D" id="1.10.10.10">
    <property type="entry name" value="Winged helix-like DNA-binding domain superfamily/Winged helix DNA-binding domain"/>
    <property type="match status" value="1"/>
</dbReference>
<evidence type="ECO:0000313" key="4">
    <source>
        <dbReference type="Proteomes" id="UP000198968"/>
    </source>
</evidence>
<organism evidence="3 4">
    <name type="scientific">Candidatus Pantoea varia</name>
    <dbReference type="NCBI Taxonomy" id="1881036"/>
    <lineage>
        <taxon>Bacteria</taxon>
        <taxon>Pseudomonadati</taxon>
        <taxon>Pseudomonadota</taxon>
        <taxon>Gammaproteobacteria</taxon>
        <taxon>Enterobacterales</taxon>
        <taxon>Erwiniaceae</taxon>
        <taxon>Pantoea</taxon>
    </lineage>
</organism>
<dbReference type="GO" id="GO:0006355">
    <property type="term" value="P:regulation of DNA-templated transcription"/>
    <property type="evidence" value="ECO:0007669"/>
    <property type="project" value="InterPro"/>
</dbReference>
<evidence type="ECO:0000259" key="2">
    <source>
        <dbReference type="SMART" id="SM00421"/>
    </source>
</evidence>
<evidence type="ECO:0000313" key="3">
    <source>
        <dbReference type="EMBL" id="SFN22989.1"/>
    </source>
</evidence>
<accession>A0A1I4XCK2</accession>
<name>A0A1I4XCK2_9GAMM</name>
<dbReference type="CDD" id="cd06170">
    <property type="entry name" value="LuxR_C_like"/>
    <property type="match status" value="1"/>
</dbReference>
<dbReference type="Pfam" id="PF08448">
    <property type="entry name" value="PAS_4"/>
    <property type="match status" value="1"/>
</dbReference>
<dbReference type="InterPro" id="IPR013656">
    <property type="entry name" value="PAS_4"/>
</dbReference>
<gene>
    <name evidence="3" type="ORF">SAMN05428971_0626</name>
</gene>
<sequence>MKEITLPERLIGMFENDPLVGWGVKDKQSRFVYVNNTFKSWQTLSTRFDYEGRHIRDMPVPVAEFADLFSQQEREIERTGQAARAITTHIQGKEKIMQPAYSVQEPLYDDAHNCIGTLISVRHVRIITAGALLDGKIIQHATFESPSSVFTEKEWEVVYLLVCGMRIKEISSILTISTDAVNGRLRSCYRKTGLNSLSALIGYCRESKFDHYIPPFFLKKGHIIIRG</sequence>
<dbReference type="AlphaFoldDB" id="A0A1I4XCK2"/>
<dbReference type="Pfam" id="PF00196">
    <property type="entry name" value="GerE"/>
    <property type="match status" value="1"/>
</dbReference>